<evidence type="ECO:0000313" key="1">
    <source>
        <dbReference type="EMBL" id="KAI4841023.1"/>
    </source>
</evidence>
<accession>A0ACB9YH37</accession>
<comment type="caution">
    <text evidence="1">The sequence shown here is derived from an EMBL/GenBank/DDBJ whole genome shotgun (WGS) entry which is preliminary data.</text>
</comment>
<proteinExistence type="predicted"/>
<name>A0ACB9YH37_PLABR</name>
<organism evidence="1 2">
    <name type="scientific">Plasmodium brasilianum</name>
    <dbReference type="NCBI Taxonomy" id="5824"/>
    <lineage>
        <taxon>Eukaryota</taxon>
        <taxon>Sar</taxon>
        <taxon>Alveolata</taxon>
        <taxon>Apicomplexa</taxon>
        <taxon>Aconoidasida</taxon>
        <taxon>Haemosporida</taxon>
        <taxon>Plasmodiidae</taxon>
        <taxon>Plasmodium</taxon>
        <taxon>Plasmodium (Plasmodium)</taxon>
    </lineage>
</organism>
<protein>
    <submittedName>
        <fullName evidence="1">Uncharacterized protein</fullName>
    </submittedName>
</protein>
<dbReference type="Proteomes" id="UP001056978">
    <property type="component" value="Chromosome 2"/>
</dbReference>
<gene>
    <name evidence="1" type="ORF">MKS88_000791</name>
</gene>
<sequence>MIWYENIIEGYFPYTYCSFWICDNIFFRKNISNNERETKGKKKKSDRISLNKVLYYTEVTAYDNGMRIRDIALKKIKFRSYKFGVTLYLYFLLLGIGLPTFFGSKFTEDTSGLEQYQIITQLIKKIKHLTGLSEGNTFLVFFSIVMLILSIIHIIALYKILRNNEKYKKINLITE</sequence>
<reference evidence="1" key="1">
    <citation type="submission" date="2022-06" db="EMBL/GenBank/DDBJ databases">
        <title>The First Complete Genome of the Simian Malaria Parasite Plasmodium brasilianum.</title>
        <authorList>
            <person name="Bajic M."/>
            <person name="Ravishankar S."/>
        </authorList>
    </citation>
    <scope>NUCLEOTIDE SEQUENCE</scope>
    <source>
        <strain evidence="1">Bolivian I</strain>
    </source>
</reference>
<dbReference type="EMBL" id="CM043770">
    <property type="protein sequence ID" value="KAI4841023.1"/>
    <property type="molecule type" value="Genomic_DNA"/>
</dbReference>
<keyword evidence="2" id="KW-1185">Reference proteome</keyword>
<evidence type="ECO:0000313" key="2">
    <source>
        <dbReference type="Proteomes" id="UP001056978"/>
    </source>
</evidence>